<feature type="region of interest" description="Disordered" evidence="1">
    <location>
        <begin position="122"/>
        <end position="142"/>
    </location>
</feature>
<dbReference type="EMBL" id="BQNB010018733">
    <property type="protein sequence ID" value="GJT77672.1"/>
    <property type="molecule type" value="Genomic_DNA"/>
</dbReference>
<proteinExistence type="predicted"/>
<evidence type="ECO:0008006" key="4">
    <source>
        <dbReference type="Google" id="ProtNLM"/>
    </source>
</evidence>
<evidence type="ECO:0000313" key="3">
    <source>
        <dbReference type="Proteomes" id="UP001151760"/>
    </source>
</evidence>
<feature type="compositionally biased region" description="Polar residues" evidence="1">
    <location>
        <begin position="122"/>
        <end position="131"/>
    </location>
</feature>
<sequence length="142" mass="16433">MGVIQKGDFVFEIEEETKEAMEKPLLKLKDDETLNLGKNNEAKMTIYNTLPHKEYKHVFMCKIAKKIWHKLVISHQELPLDELIGNLRVYETVLRNKGIISKSTKEKVKSLALKAKVTRVQTSKDSVCQEGNNEDEDEELKF</sequence>
<evidence type="ECO:0000313" key="2">
    <source>
        <dbReference type="EMBL" id="GJT77672.1"/>
    </source>
</evidence>
<reference evidence="2" key="2">
    <citation type="submission" date="2022-01" db="EMBL/GenBank/DDBJ databases">
        <authorList>
            <person name="Yamashiro T."/>
            <person name="Shiraishi A."/>
            <person name="Satake H."/>
            <person name="Nakayama K."/>
        </authorList>
    </citation>
    <scope>NUCLEOTIDE SEQUENCE</scope>
</reference>
<organism evidence="2 3">
    <name type="scientific">Tanacetum coccineum</name>
    <dbReference type="NCBI Taxonomy" id="301880"/>
    <lineage>
        <taxon>Eukaryota</taxon>
        <taxon>Viridiplantae</taxon>
        <taxon>Streptophyta</taxon>
        <taxon>Embryophyta</taxon>
        <taxon>Tracheophyta</taxon>
        <taxon>Spermatophyta</taxon>
        <taxon>Magnoliopsida</taxon>
        <taxon>eudicotyledons</taxon>
        <taxon>Gunneridae</taxon>
        <taxon>Pentapetalae</taxon>
        <taxon>asterids</taxon>
        <taxon>campanulids</taxon>
        <taxon>Asterales</taxon>
        <taxon>Asteraceae</taxon>
        <taxon>Asteroideae</taxon>
        <taxon>Anthemideae</taxon>
        <taxon>Anthemidinae</taxon>
        <taxon>Tanacetum</taxon>
    </lineage>
</organism>
<feature type="compositionally biased region" description="Acidic residues" evidence="1">
    <location>
        <begin position="132"/>
        <end position="142"/>
    </location>
</feature>
<evidence type="ECO:0000256" key="1">
    <source>
        <dbReference type="SAM" id="MobiDB-lite"/>
    </source>
</evidence>
<dbReference type="Proteomes" id="UP001151760">
    <property type="component" value="Unassembled WGS sequence"/>
</dbReference>
<protein>
    <recommendedName>
        <fullName evidence="4">UBN2 domain-containing protein</fullName>
    </recommendedName>
</protein>
<keyword evidence="3" id="KW-1185">Reference proteome</keyword>
<comment type="caution">
    <text evidence="2">The sequence shown here is derived from an EMBL/GenBank/DDBJ whole genome shotgun (WGS) entry which is preliminary data.</text>
</comment>
<reference evidence="2" key="1">
    <citation type="journal article" date="2022" name="Int. J. Mol. Sci.">
        <title>Draft Genome of Tanacetum Coccineum: Genomic Comparison of Closely Related Tanacetum-Family Plants.</title>
        <authorList>
            <person name="Yamashiro T."/>
            <person name="Shiraishi A."/>
            <person name="Nakayama K."/>
            <person name="Satake H."/>
        </authorList>
    </citation>
    <scope>NUCLEOTIDE SEQUENCE</scope>
</reference>
<name>A0ABQ5GPT2_9ASTR</name>
<gene>
    <name evidence="2" type="ORF">Tco_1044397</name>
</gene>
<accession>A0ABQ5GPT2</accession>